<dbReference type="EMBL" id="CAICTM010000414">
    <property type="protein sequence ID" value="CAB9510019.1"/>
    <property type="molecule type" value="Genomic_DNA"/>
</dbReference>
<feature type="region of interest" description="Disordered" evidence="1">
    <location>
        <begin position="355"/>
        <end position="557"/>
    </location>
</feature>
<feature type="compositionally biased region" description="Low complexity" evidence="1">
    <location>
        <begin position="207"/>
        <end position="218"/>
    </location>
</feature>
<feature type="compositionally biased region" description="Basic and acidic residues" evidence="1">
    <location>
        <begin position="537"/>
        <end position="547"/>
    </location>
</feature>
<evidence type="ECO:0000313" key="4">
    <source>
        <dbReference type="Proteomes" id="UP001153069"/>
    </source>
</evidence>
<evidence type="ECO:0000256" key="1">
    <source>
        <dbReference type="SAM" id="MobiDB-lite"/>
    </source>
</evidence>
<comment type="caution">
    <text evidence="3">The sequence shown here is derived from an EMBL/GenBank/DDBJ whole genome shotgun (WGS) entry which is preliminary data.</text>
</comment>
<accession>A0A9N8E1L7</accession>
<dbReference type="OrthoDB" id="77439at2759"/>
<feature type="domain" description="DUF5710" evidence="2">
    <location>
        <begin position="6"/>
        <end position="51"/>
    </location>
</feature>
<protein>
    <recommendedName>
        <fullName evidence="2">DUF5710 domain-containing protein</fullName>
    </recommendedName>
</protein>
<feature type="region of interest" description="Disordered" evidence="1">
    <location>
        <begin position="178"/>
        <end position="237"/>
    </location>
</feature>
<feature type="compositionally biased region" description="Polar residues" evidence="1">
    <location>
        <begin position="455"/>
        <end position="464"/>
    </location>
</feature>
<dbReference type="AlphaFoldDB" id="A0A9N8E1L7"/>
<gene>
    <name evidence="3" type="ORF">SEMRO_415_G138480.1</name>
</gene>
<feature type="region of interest" description="Disordered" evidence="1">
    <location>
        <begin position="102"/>
        <end position="131"/>
    </location>
</feature>
<organism evidence="3 4">
    <name type="scientific">Seminavis robusta</name>
    <dbReference type="NCBI Taxonomy" id="568900"/>
    <lineage>
        <taxon>Eukaryota</taxon>
        <taxon>Sar</taxon>
        <taxon>Stramenopiles</taxon>
        <taxon>Ochrophyta</taxon>
        <taxon>Bacillariophyta</taxon>
        <taxon>Bacillariophyceae</taxon>
        <taxon>Bacillariophycidae</taxon>
        <taxon>Naviculales</taxon>
        <taxon>Naviculaceae</taxon>
        <taxon>Seminavis</taxon>
    </lineage>
</organism>
<name>A0A9N8E1L7_9STRA</name>
<dbReference type="Proteomes" id="UP001153069">
    <property type="component" value="Unassembled WGS sequence"/>
</dbReference>
<feature type="compositionally biased region" description="Low complexity" evidence="1">
    <location>
        <begin position="397"/>
        <end position="411"/>
    </location>
</feature>
<keyword evidence="4" id="KW-1185">Reference proteome</keyword>
<reference evidence="3" key="1">
    <citation type="submission" date="2020-06" db="EMBL/GenBank/DDBJ databases">
        <authorList>
            <consortium name="Plant Systems Biology data submission"/>
        </authorList>
    </citation>
    <scope>NUCLEOTIDE SEQUENCE</scope>
    <source>
        <strain evidence="3">D6</strain>
    </source>
</reference>
<proteinExistence type="predicted"/>
<evidence type="ECO:0000313" key="3">
    <source>
        <dbReference type="EMBL" id="CAB9510019.1"/>
    </source>
</evidence>
<feature type="compositionally biased region" description="Basic and acidic residues" evidence="1">
    <location>
        <begin position="189"/>
        <end position="203"/>
    </location>
</feature>
<sequence>MSGSNKFYLDCPYEEKDQVKALGAQWDGSAKQWFVPRKHYTNLTKFSHWIPHNGRLYLICPFDEKDQAKEAGAKWDPQAKAWYVLGPFTAKKMKQFSNWFTDEGSAKSDNTPPAKPKASSRGNADDAATLKISDSMTVSQLQEECKTRGIKGLSGKNKDWLLEQLGVGSTWQTMSMKMTPAANKKPVAKTKETPNKKPAEAKKKPAAKATPKQSATKKGTSVKKKSPTASSTRETKDIDLASLPRVSTKLTVAQLTYELLHRQPDTKGASNKPKAWFVEQLGEHSIWSTSPQATEQDLSNLTLVSSSQTIAQLTHEIMARHQQAGLVAKGLSGKNKQDLLKMLGVGSILTTGAVSKQSGITPAKPPAKKKEPSSVKASKPKDSTTNKRPPKPDSVKSKSVSTSTPSTRPPVAAKISSSSATVTVADKEDQNRVLVVQVKKAAAAARKTTRKPESELSSSGASNEGSKKAEEVADVVTPTKTGRTNSATKRRQPESRKQPSPHVVTSSSISNKKIKREAEVISIDDDTEAASIPSANVKKEKTNEERHRRIVGSTFRG</sequence>
<dbReference type="Pfam" id="PF18974">
    <property type="entry name" value="DUF5710"/>
    <property type="match status" value="2"/>
</dbReference>
<dbReference type="InterPro" id="IPR043764">
    <property type="entry name" value="DUF5710"/>
</dbReference>
<feature type="domain" description="DUF5710" evidence="2">
    <location>
        <begin position="55"/>
        <end position="99"/>
    </location>
</feature>
<evidence type="ECO:0000259" key="2">
    <source>
        <dbReference type="Pfam" id="PF18974"/>
    </source>
</evidence>
<feature type="compositionally biased region" description="Polar residues" evidence="1">
    <location>
        <begin position="478"/>
        <end position="487"/>
    </location>
</feature>
<feature type="compositionally biased region" description="Basic and acidic residues" evidence="1">
    <location>
        <begin position="368"/>
        <end position="396"/>
    </location>
</feature>